<keyword evidence="1" id="KW-1133">Transmembrane helix</keyword>
<protein>
    <submittedName>
        <fullName evidence="2">Uncharacterized protein</fullName>
    </submittedName>
</protein>
<evidence type="ECO:0000313" key="2">
    <source>
        <dbReference type="EMBL" id="CAA9490011.1"/>
    </source>
</evidence>
<evidence type="ECO:0000256" key="1">
    <source>
        <dbReference type="SAM" id="Phobius"/>
    </source>
</evidence>
<keyword evidence="1" id="KW-0812">Transmembrane</keyword>
<accession>A0A6J4S5V4</accession>
<gene>
    <name evidence="2" type="ORF">AVDCRST_MAG17-721</name>
</gene>
<sequence length="47" mass="5335">MPLIAHAGHWSITLIYLVPFAVVAVWIARDNLRRRRDGGPARPGEER</sequence>
<keyword evidence="1" id="KW-0472">Membrane</keyword>
<organism evidence="2">
    <name type="scientific">uncultured Solirubrobacterales bacterium</name>
    <dbReference type="NCBI Taxonomy" id="768556"/>
    <lineage>
        <taxon>Bacteria</taxon>
        <taxon>Bacillati</taxon>
        <taxon>Actinomycetota</taxon>
        <taxon>Thermoleophilia</taxon>
        <taxon>Solirubrobacterales</taxon>
        <taxon>environmental samples</taxon>
    </lineage>
</organism>
<dbReference type="EMBL" id="CADCVV010000053">
    <property type="protein sequence ID" value="CAA9490011.1"/>
    <property type="molecule type" value="Genomic_DNA"/>
</dbReference>
<dbReference type="AlphaFoldDB" id="A0A6J4S5V4"/>
<proteinExistence type="predicted"/>
<reference evidence="2" key="1">
    <citation type="submission" date="2020-02" db="EMBL/GenBank/DDBJ databases">
        <authorList>
            <person name="Meier V. D."/>
        </authorList>
    </citation>
    <scope>NUCLEOTIDE SEQUENCE</scope>
    <source>
        <strain evidence="2">AVDCRST_MAG17</strain>
    </source>
</reference>
<name>A0A6J4S5V4_9ACTN</name>
<feature type="transmembrane region" description="Helical" evidence="1">
    <location>
        <begin position="6"/>
        <end position="28"/>
    </location>
</feature>